<dbReference type="InterPro" id="IPR029068">
    <property type="entry name" value="Glyas_Bleomycin-R_OHBP_Dase"/>
</dbReference>
<dbReference type="PANTHER" id="PTHR36503:SF2">
    <property type="entry name" value="BLR2408 PROTEIN"/>
    <property type="match status" value="1"/>
</dbReference>
<dbReference type="Proteomes" id="UP000593765">
    <property type="component" value="Chromosome"/>
</dbReference>
<proteinExistence type="predicted"/>
<gene>
    <name evidence="2" type="ORF">IPV69_19025</name>
</gene>
<dbReference type="EMBL" id="CP063458">
    <property type="protein sequence ID" value="QOV88325.1"/>
    <property type="molecule type" value="Genomic_DNA"/>
</dbReference>
<evidence type="ECO:0000259" key="1">
    <source>
        <dbReference type="Pfam" id="PF22677"/>
    </source>
</evidence>
<organism evidence="2 3">
    <name type="scientific">Humisphaera borealis</name>
    <dbReference type="NCBI Taxonomy" id="2807512"/>
    <lineage>
        <taxon>Bacteria</taxon>
        <taxon>Pseudomonadati</taxon>
        <taxon>Planctomycetota</taxon>
        <taxon>Phycisphaerae</taxon>
        <taxon>Tepidisphaerales</taxon>
        <taxon>Tepidisphaeraceae</taxon>
        <taxon>Humisphaera</taxon>
    </lineage>
</organism>
<keyword evidence="2" id="KW-0223">Dioxygenase</keyword>
<accession>A0A7M2WS03</accession>
<dbReference type="AlphaFoldDB" id="A0A7M2WS03"/>
<dbReference type="SUPFAM" id="SSF54593">
    <property type="entry name" value="Glyoxalase/Bleomycin resistance protein/Dihydroxybiphenyl dioxygenase"/>
    <property type="match status" value="1"/>
</dbReference>
<dbReference type="InterPro" id="IPR053863">
    <property type="entry name" value="Glyoxy/Ble-like_N"/>
</dbReference>
<dbReference type="GO" id="GO:0051213">
    <property type="term" value="F:dioxygenase activity"/>
    <property type="evidence" value="ECO:0007669"/>
    <property type="project" value="UniProtKB-KW"/>
</dbReference>
<dbReference type="RefSeq" id="WP_206291303.1">
    <property type="nucleotide sequence ID" value="NZ_CP063458.1"/>
</dbReference>
<dbReference type="Pfam" id="PF22677">
    <property type="entry name" value="Ble-like_N"/>
    <property type="match status" value="1"/>
</dbReference>
<dbReference type="KEGG" id="hbs:IPV69_19025"/>
<protein>
    <submittedName>
        <fullName evidence="2">Glyoxalase/bleomycin resistance/extradiol dioxygenase family protein</fullName>
    </submittedName>
</protein>
<name>A0A7M2WS03_9BACT</name>
<dbReference type="Gene3D" id="3.10.180.10">
    <property type="entry name" value="2,3-Dihydroxybiphenyl 1,2-Dioxygenase, domain 1"/>
    <property type="match status" value="1"/>
</dbReference>
<dbReference type="PANTHER" id="PTHR36503">
    <property type="entry name" value="BLR2520 PROTEIN"/>
    <property type="match status" value="1"/>
</dbReference>
<reference evidence="2 3" key="1">
    <citation type="submission" date="2020-10" db="EMBL/GenBank/DDBJ databases">
        <title>Wide distribution of Phycisphaera-like planctomycetes from WD2101 soil group in peatlands and genome analysis of the first cultivated representative.</title>
        <authorList>
            <person name="Dedysh S.N."/>
            <person name="Beletsky A.V."/>
            <person name="Ivanova A."/>
            <person name="Kulichevskaya I.S."/>
            <person name="Suzina N.E."/>
            <person name="Philippov D.A."/>
            <person name="Rakitin A.L."/>
            <person name="Mardanov A.V."/>
            <person name="Ravin N.V."/>
        </authorList>
    </citation>
    <scope>NUCLEOTIDE SEQUENCE [LARGE SCALE GENOMIC DNA]</scope>
    <source>
        <strain evidence="2 3">M1803</strain>
    </source>
</reference>
<sequence>MNKQIFLNLPVADLSKSIAFYQALGYALNPQFTGDATACVVINETTFVMLLTHARFRDFTPKAICDTTQAVEILLTLSCDSRLEVDELVARAVAAGGTTYDKGEDFGFMYTHSFVDPDGHGWGLVHMNAVPPTAST</sequence>
<evidence type="ECO:0000313" key="3">
    <source>
        <dbReference type="Proteomes" id="UP000593765"/>
    </source>
</evidence>
<feature type="domain" description="Glyoxalase/Bleomycin resistance-like N-terminal" evidence="1">
    <location>
        <begin position="5"/>
        <end position="43"/>
    </location>
</feature>
<evidence type="ECO:0000313" key="2">
    <source>
        <dbReference type="EMBL" id="QOV88325.1"/>
    </source>
</evidence>
<keyword evidence="3" id="KW-1185">Reference proteome</keyword>
<keyword evidence="2" id="KW-0560">Oxidoreductase</keyword>